<protein>
    <recommendedName>
        <fullName evidence="4">hAT-like transposase RNase-H fold domain-containing protein</fullName>
    </recommendedName>
</protein>
<dbReference type="Proteomes" id="UP001164743">
    <property type="component" value="Chromosome 4A"/>
</dbReference>
<keyword evidence="3" id="KW-1185">Reference proteome</keyword>
<name>A0ABY7CEK4_9BASI</name>
<sequence>MEGDRSSACLMLNEYQYIKDFLSEQITVAPKLEFRCMMEKMLEKANTYLTEAIKCDSVLIATVLNPAYQLSIFRILFQDRYKSTKKLFRQVYNQRKSELEDDASPRYTFTTDENPSQSTSRRRVAP</sequence>
<accession>A0ABY7CEK4</accession>
<feature type="compositionally biased region" description="Polar residues" evidence="1">
    <location>
        <begin position="107"/>
        <end position="119"/>
    </location>
</feature>
<dbReference type="EMBL" id="CP110424">
    <property type="protein sequence ID" value="WAQ83631.1"/>
    <property type="molecule type" value="Genomic_DNA"/>
</dbReference>
<evidence type="ECO:0000313" key="3">
    <source>
        <dbReference type="Proteomes" id="UP001164743"/>
    </source>
</evidence>
<reference evidence="2" key="1">
    <citation type="submission" date="2022-10" db="EMBL/GenBank/DDBJ databases">
        <title>Puccinia triticina Genome sequencing and assembly.</title>
        <authorList>
            <person name="Li C."/>
        </authorList>
    </citation>
    <scope>NUCLEOTIDE SEQUENCE</scope>
    <source>
        <strain evidence="2">Pt15</strain>
    </source>
</reference>
<organism evidence="2 3">
    <name type="scientific">Puccinia triticina</name>
    <dbReference type="NCBI Taxonomy" id="208348"/>
    <lineage>
        <taxon>Eukaryota</taxon>
        <taxon>Fungi</taxon>
        <taxon>Dikarya</taxon>
        <taxon>Basidiomycota</taxon>
        <taxon>Pucciniomycotina</taxon>
        <taxon>Pucciniomycetes</taxon>
        <taxon>Pucciniales</taxon>
        <taxon>Pucciniaceae</taxon>
        <taxon>Puccinia</taxon>
    </lineage>
</organism>
<proteinExistence type="predicted"/>
<evidence type="ECO:0000256" key="1">
    <source>
        <dbReference type="SAM" id="MobiDB-lite"/>
    </source>
</evidence>
<evidence type="ECO:0008006" key="4">
    <source>
        <dbReference type="Google" id="ProtNLM"/>
    </source>
</evidence>
<gene>
    <name evidence="2" type="ORF">PtA15_4A79</name>
</gene>
<dbReference type="RefSeq" id="XP_053019186.1">
    <property type="nucleotide sequence ID" value="XM_053168720.1"/>
</dbReference>
<feature type="region of interest" description="Disordered" evidence="1">
    <location>
        <begin position="99"/>
        <end position="126"/>
    </location>
</feature>
<evidence type="ECO:0000313" key="2">
    <source>
        <dbReference type="EMBL" id="WAQ83631.1"/>
    </source>
</evidence>
<dbReference type="GeneID" id="77809604"/>